<evidence type="ECO:0000256" key="5">
    <source>
        <dbReference type="SAM" id="Phobius"/>
    </source>
</evidence>
<sequence>MRCPCNILIAIQAFMDIIVSFGHLVYYRFLYTDTVISYRDCYTYQFVPTSAMNLTTTLMLIVGIDRYICIRYPFRYRRWPKKTYIACLLSACVIYDLIVKIVGYLTLTEDKVICLIADGYVGFGKDFWVVTQVVISVSVLIIYLKIRKQMRNTSPVIKRVRNIAIIYSLYTIVIFYIFGWLTTMVLLGALRVLKTEPNFTTTAELFAGFFANVNMVIPAFVYFKRSITYKNALRRMIYWKGTTTIGPSVSHLAYRSSLV</sequence>
<feature type="transmembrane region" description="Helical" evidence="5">
    <location>
        <begin position="167"/>
        <end position="193"/>
    </location>
</feature>
<feature type="transmembrane region" description="Helical" evidence="5">
    <location>
        <begin position="7"/>
        <end position="26"/>
    </location>
</feature>
<gene>
    <name evidence="7" type="ORF">L596_017132</name>
</gene>
<dbReference type="CDD" id="cd00637">
    <property type="entry name" value="7tm_classA_rhodopsin-like"/>
    <property type="match status" value="1"/>
</dbReference>
<evidence type="ECO:0000256" key="2">
    <source>
        <dbReference type="ARBA" id="ARBA00022692"/>
    </source>
</evidence>
<feature type="transmembrane region" description="Helical" evidence="5">
    <location>
        <begin position="84"/>
        <end position="107"/>
    </location>
</feature>
<dbReference type="InterPro" id="IPR017452">
    <property type="entry name" value="GPCR_Rhodpsn_7TM"/>
</dbReference>
<feature type="transmembrane region" description="Helical" evidence="5">
    <location>
        <begin position="127"/>
        <end position="146"/>
    </location>
</feature>
<evidence type="ECO:0000313" key="8">
    <source>
        <dbReference type="Proteomes" id="UP000298663"/>
    </source>
</evidence>
<dbReference type="PANTHER" id="PTHR23360">
    <property type="entry name" value="G-PROTEIN COUPLED RECEPTORS FAMILY 1 PROFILE DOMAIN-CONTAINING PROTEIN-RELATED"/>
    <property type="match status" value="1"/>
</dbReference>
<organism evidence="7 8">
    <name type="scientific">Steinernema carpocapsae</name>
    <name type="common">Entomopathogenic nematode</name>
    <dbReference type="NCBI Taxonomy" id="34508"/>
    <lineage>
        <taxon>Eukaryota</taxon>
        <taxon>Metazoa</taxon>
        <taxon>Ecdysozoa</taxon>
        <taxon>Nematoda</taxon>
        <taxon>Chromadorea</taxon>
        <taxon>Rhabditida</taxon>
        <taxon>Tylenchina</taxon>
        <taxon>Panagrolaimomorpha</taxon>
        <taxon>Strongyloidoidea</taxon>
        <taxon>Steinernematidae</taxon>
        <taxon>Steinernema</taxon>
    </lineage>
</organism>
<evidence type="ECO:0000313" key="7">
    <source>
        <dbReference type="EMBL" id="TKR75908.1"/>
    </source>
</evidence>
<dbReference type="SMART" id="SM01381">
    <property type="entry name" value="7TM_GPCR_Srsx"/>
    <property type="match status" value="1"/>
</dbReference>
<dbReference type="InterPro" id="IPR047130">
    <property type="entry name" value="7TM_GPCR_Srsx_nematod"/>
</dbReference>
<feature type="domain" description="G-protein coupled receptors family 1 profile" evidence="6">
    <location>
        <begin position="1"/>
        <end position="222"/>
    </location>
</feature>
<name>A0A4U5N0Z4_STECR</name>
<keyword evidence="4 5" id="KW-0472">Membrane</keyword>
<keyword evidence="8" id="KW-1185">Reference proteome</keyword>
<dbReference type="PROSITE" id="PS00237">
    <property type="entry name" value="G_PROTEIN_RECEP_F1_1"/>
    <property type="match status" value="1"/>
</dbReference>
<dbReference type="Proteomes" id="UP000298663">
    <property type="component" value="Unassembled WGS sequence"/>
</dbReference>
<dbReference type="Gene3D" id="1.20.1070.10">
    <property type="entry name" value="Rhodopsin 7-helix transmembrane proteins"/>
    <property type="match status" value="1"/>
</dbReference>
<evidence type="ECO:0000256" key="3">
    <source>
        <dbReference type="ARBA" id="ARBA00022989"/>
    </source>
</evidence>
<evidence type="ECO:0000259" key="6">
    <source>
        <dbReference type="PROSITE" id="PS50262"/>
    </source>
</evidence>
<accession>A0A4U5N0Z4</accession>
<reference evidence="7 8" key="1">
    <citation type="journal article" date="2015" name="Genome Biol.">
        <title>Comparative genomics of Steinernema reveals deeply conserved gene regulatory networks.</title>
        <authorList>
            <person name="Dillman A.R."/>
            <person name="Macchietto M."/>
            <person name="Porter C.F."/>
            <person name="Rogers A."/>
            <person name="Williams B."/>
            <person name="Antoshechkin I."/>
            <person name="Lee M.M."/>
            <person name="Goodwin Z."/>
            <person name="Lu X."/>
            <person name="Lewis E.E."/>
            <person name="Goodrich-Blair H."/>
            <person name="Stock S.P."/>
            <person name="Adams B.J."/>
            <person name="Sternberg P.W."/>
            <person name="Mortazavi A."/>
        </authorList>
    </citation>
    <scope>NUCLEOTIDE SEQUENCE [LARGE SCALE GENOMIC DNA]</scope>
    <source>
        <strain evidence="7 8">ALL</strain>
    </source>
</reference>
<protein>
    <recommendedName>
        <fullName evidence="6">G-protein coupled receptors family 1 profile domain-containing protein</fullName>
    </recommendedName>
</protein>
<comment type="subcellular location">
    <subcellularLocation>
        <location evidence="1">Membrane</location>
    </subcellularLocation>
</comment>
<keyword evidence="2 5" id="KW-0812">Transmembrane</keyword>
<dbReference type="AlphaFoldDB" id="A0A4U5N0Z4"/>
<dbReference type="InterPro" id="IPR019424">
    <property type="entry name" value="7TM_GPCR_Srsx"/>
</dbReference>
<comment type="caution">
    <text evidence="7">The sequence shown here is derived from an EMBL/GenBank/DDBJ whole genome shotgun (WGS) entry which is preliminary data.</text>
</comment>
<dbReference type="GO" id="GO:0004930">
    <property type="term" value="F:G protein-coupled receptor activity"/>
    <property type="evidence" value="ECO:0007669"/>
    <property type="project" value="InterPro"/>
</dbReference>
<dbReference type="EMBL" id="AZBU02000005">
    <property type="protein sequence ID" value="TKR75908.1"/>
    <property type="molecule type" value="Genomic_DNA"/>
</dbReference>
<keyword evidence="3 5" id="KW-1133">Transmembrane helix</keyword>
<dbReference type="PROSITE" id="PS50262">
    <property type="entry name" value="G_PROTEIN_RECEP_F1_2"/>
    <property type="match status" value="1"/>
</dbReference>
<dbReference type="InterPro" id="IPR000276">
    <property type="entry name" value="GPCR_Rhodpsn"/>
</dbReference>
<reference evidence="7 8" key="2">
    <citation type="journal article" date="2019" name="G3 (Bethesda)">
        <title>Hybrid Assembly of the Genome of the Entomopathogenic Nematode Steinernema carpocapsae Identifies the X-Chromosome.</title>
        <authorList>
            <person name="Serra L."/>
            <person name="Macchietto M."/>
            <person name="Macias-Munoz A."/>
            <person name="McGill C.J."/>
            <person name="Rodriguez I.M."/>
            <person name="Rodriguez B."/>
            <person name="Murad R."/>
            <person name="Mortazavi A."/>
        </authorList>
    </citation>
    <scope>NUCLEOTIDE SEQUENCE [LARGE SCALE GENOMIC DNA]</scope>
    <source>
        <strain evidence="7 8">ALL</strain>
    </source>
</reference>
<evidence type="ECO:0000256" key="4">
    <source>
        <dbReference type="ARBA" id="ARBA00023136"/>
    </source>
</evidence>
<proteinExistence type="predicted"/>
<dbReference type="Pfam" id="PF10320">
    <property type="entry name" value="7TM_GPCR_Srsx"/>
    <property type="match status" value="1"/>
</dbReference>
<dbReference type="OrthoDB" id="5820127at2759"/>
<evidence type="ECO:0000256" key="1">
    <source>
        <dbReference type="ARBA" id="ARBA00004370"/>
    </source>
</evidence>
<feature type="transmembrane region" description="Helical" evidence="5">
    <location>
        <begin position="205"/>
        <end position="223"/>
    </location>
</feature>
<dbReference type="GO" id="GO:0016020">
    <property type="term" value="C:membrane"/>
    <property type="evidence" value="ECO:0007669"/>
    <property type="project" value="UniProtKB-SubCell"/>
</dbReference>
<dbReference type="SUPFAM" id="SSF81321">
    <property type="entry name" value="Family A G protein-coupled receptor-like"/>
    <property type="match status" value="1"/>
</dbReference>
<feature type="transmembrane region" description="Helical" evidence="5">
    <location>
        <begin position="46"/>
        <end position="64"/>
    </location>
</feature>